<name>A0A0B4XBL6_9HYPH</name>
<dbReference type="AlphaFoldDB" id="A0A0B4XBL6"/>
<evidence type="ECO:0000313" key="2">
    <source>
        <dbReference type="Proteomes" id="UP000031368"/>
    </source>
</evidence>
<gene>
    <name evidence="1" type="ORF">RGR602_PB00406</name>
</gene>
<sequence length="57" mass="6374">MGLTPPLEGIDVPEWLRWNHERGPPMGARSFRNQGRIASEFARSDCLDGIAMHSRPG</sequence>
<dbReference type="Proteomes" id="UP000031368">
    <property type="component" value="Plasmid pRgalR602b"/>
</dbReference>
<accession>A0A0B4XBL6</accession>
<dbReference type="KEGG" id="rga:RGR602_PB00406"/>
<keyword evidence="2" id="KW-1185">Reference proteome</keyword>
<keyword evidence="1" id="KW-0614">Plasmid</keyword>
<proteinExistence type="predicted"/>
<protein>
    <submittedName>
        <fullName evidence="1">Uncharacterized protein</fullName>
    </submittedName>
</protein>
<dbReference type="HOGENOM" id="CLU_2993577_0_0_5"/>
<organism evidence="1 2">
    <name type="scientific">Rhizobium gallicum bv. gallicum R602sp</name>
    <dbReference type="NCBI Taxonomy" id="1041138"/>
    <lineage>
        <taxon>Bacteria</taxon>
        <taxon>Pseudomonadati</taxon>
        <taxon>Pseudomonadota</taxon>
        <taxon>Alphaproteobacteria</taxon>
        <taxon>Hyphomicrobiales</taxon>
        <taxon>Rhizobiaceae</taxon>
        <taxon>Rhizobium/Agrobacterium group</taxon>
        <taxon>Rhizobium</taxon>
    </lineage>
</organism>
<dbReference type="EMBL" id="CP006879">
    <property type="protein sequence ID" value="AJD43937.1"/>
    <property type="molecule type" value="Genomic_DNA"/>
</dbReference>
<reference evidence="1 2" key="1">
    <citation type="submission" date="2013-11" db="EMBL/GenBank/DDBJ databases">
        <title>Complete genome sequence of Rhizobium gallicum bv. gallicum R602.</title>
        <authorList>
            <person name="Bustos P."/>
            <person name="Santamaria R.I."/>
            <person name="Lozano L."/>
            <person name="Acosta J.L."/>
            <person name="Ormeno-Orrillo E."/>
            <person name="Rogel M.A."/>
            <person name="Romero D."/>
            <person name="Cevallos M.A."/>
            <person name="Martinez-Romero E."/>
            <person name="Gonzalez V."/>
        </authorList>
    </citation>
    <scope>NUCLEOTIDE SEQUENCE [LARGE SCALE GENOMIC DNA]</scope>
    <source>
        <strain evidence="1 2">R602</strain>
        <plasmid evidence="1 2">pRgalR602b</plasmid>
    </source>
</reference>
<evidence type="ECO:0000313" key="1">
    <source>
        <dbReference type="EMBL" id="AJD43937.1"/>
    </source>
</evidence>
<geneLocation type="plasmid" evidence="1 2">
    <name>pRgalR602b</name>
</geneLocation>